<dbReference type="OrthoDB" id="9773910at2"/>
<dbReference type="SFLD" id="SFLDG01129">
    <property type="entry name" value="C1.5:_HAD__Beta-PGM__Phosphata"/>
    <property type="match status" value="1"/>
</dbReference>
<dbReference type="NCBIfam" id="NF011564">
    <property type="entry name" value="PRK14988.1"/>
    <property type="match status" value="1"/>
</dbReference>
<dbReference type="GO" id="GO:0005829">
    <property type="term" value="C:cytosol"/>
    <property type="evidence" value="ECO:0007669"/>
    <property type="project" value="TreeGrafter"/>
</dbReference>
<dbReference type="EMBL" id="CP031222">
    <property type="protein sequence ID" value="AXI02431.1"/>
    <property type="molecule type" value="Genomic_DNA"/>
</dbReference>
<dbReference type="AlphaFoldDB" id="A0A345P572"/>
<dbReference type="Proteomes" id="UP000253940">
    <property type="component" value="Chromosome"/>
</dbReference>
<proteinExistence type="predicted"/>
<dbReference type="KEGG" id="mbah:HYN46_06045"/>
<gene>
    <name evidence="1" type="ORF">HYN46_06045</name>
</gene>
<dbReference type="PANTHER" id="PTHR43434:SF3">
    <property type="entry name" value="GMP_IMP NUCLEOTIDASE YRFG"/>
    <property type="match status" value="1"/>
</dbReference>
<dbReference type="GO" id="GO:0008967">
    <property type="term" value="F:phosphoglycolate phosphatase activity"/>
    <property type="evidence" value="ECO:0007669"/>
    <property type="project" value="TreeGrafter"/>
</dbReference>
<dbReference type="NCBIfam" id="TIGR01509">
    <property type="entry name" value="HAD-SF-IA-v3"/>
    <property type="match status" value="1"/>
</dbReference>
<organism evidence="1 2">
    <name type="scientific">Aquirhabdus parva</name>
    <dbReference type="NCBI Taxonomy" id="2283318"/>
    <lineage>
        <taxon>Bacteria</taxon>
        <taxon>Pseudomonadati</taxon>
        <taxon>Pseudomonadota</taxon>
        <taxon>Gammaproteobacteria</taxon>
        <taxon>Moraxellales</taxon>
        <taxon>Moraxellaceae</taxon>
        <taxon>Aquirhabdus</taxon>
    </lineage>
</organism>
<dbReference type="CDD" id="cd01427">
    <property type="entry name" value="HAD_like"/>
    <property type="match status" value="1"/>
</dbReference>
<keyword evidence="2" id="KW-1185">Reference proteome</keyword>
<sequence>MGLSIAWNQIDIIMFDMDGTLLDLAFDNFFWREVVVKTWATEQDVSHEHALLTLTPIFKQQEGSLNWYSLPYWSDLLGLDLQALKIQHRDRISLRSGVQPLLETLKNHGKILWLVTNAHPQALAIKLEKTGLASYFSDIISSHDYGYAKEQVGFWQSLQLQKPFTPARSLLVDDSESVLHAAHKYGLHVLGIEQPDSLLPARTNLHYPAISEWSEFIHELQNSLIKNR</sequence>
<accession>A0A345P572</accession>
<dbReference type="Gene3D" id="3.40.50.1000">
    <property type="entry name" value="HAD superfamily/HAD-like"/>
    <property type="match status" value="1"/>
</dbReference>
<dbReference type="PANTHER" id="PTHR43434">
    <property type="entry name" value="PHOSPHOGLYCOLATE PHOSPHATASE"/>
    <property type="match status" value="1"/>
</dbReference>
<dbReference type="Pfam" id="PF13419">
    <property type="entry name" value="HAD_2"/>
    <property type="match status" value="1"/>
</dbReference>
<evidence type="ECO:0000313" key="2">
    <source>
        <dbReference type="Proteomes" id="UP000253940"/>
    </source>
</evidence>
<reference evidence="1 2" key="1">
    <citation type="submission" date="2018-07" db="EMBL/GenBank/DDBJ databases">
        <title>Genome sequencing of Moraxellaceae gen. HYN0046.</title>
        <authorList>
            <person name="Kim M."/>
            <person name="Yi H."/>
        </authorList>
    </citation>
    <scope>NUCLEOTIDE SEQUENCE [LARGE SCALE GENOMIC DNA]</scope>
    <source>
        <strain evidence="1 2">HYN0046</strain>
    </source>
</reference>
<dbReference type="SUPFAM" id="SSF56784">
    <property type="entry name" value="HAD-like"/>
    <property type="match status" value="1"/>
</dbReference>
<dbReference type="RefSeq" id="WP_114898541.1">
    <property type="nucleotide sequence ID" value="NZ_CP031222.1"/>
</dbReference>
<name>A0A345P572_9GAMM</name>
<dbReference type="InterPro" id="IPR036412">
    <property type="entry name" value="HAD-like_sf"/>
</dbReference>
<dbReference type="SFLD" id="SFLDS00003">
    <property type="entry name" value="Haloacid_Dehalogenase"/>
    <property type="match status" value="1"/>
</dbReference>
<dbReference type="InterPro" id="IPR050155">
    <property type="entry name" value="HAD-like_hydrolase_sf"/>
</dbReference>
<dbReference type="GO" id="GO:0006281">
    <property type="term" value="P:DNA repair"/>
    <property type="evidence" value="ECO:0007669"/>
    <property type="project" value="TreeGrafter"/>
</dbReference>
<dbReference type="InterPro" id="IPR041492">
    <property type="entry name" value="HAD_2"/>
</dbReference>
<dbReference type="InterPro" id="IPR006439">
    <property type="entry name" value="HAD-SF_hydro_IA"/>
</dbReference>
<protein>
    <submittedName>
        <fullName evidence="1">GMP/IMP nucleotidase</fullName>
    </submittedName>
</protein>
<evidence type="ECO:0000313" key="1">
    <source>
        <dbReference type="EMBL" id="AXI02431.1"/>
    </source>
</evidence>
<dbReference type="InterPro" id="IPR023214">
    <property type="entry name" value="HAD_sf"/>
</dbReference>